<organism evidence="1">
    <name type="scientific">marine sediment metagenome</name>
    <dbReference type="NCBI Taxonomy" id="412755"/>
    <lineage>
        <taxon>unclassified sequences</taxon>
        <taxon>metagenomes</taxon>
        <taxon>ecological metagenomes</taxon>
    </lineage>
</organism>
<proteinExistence type="predicted"/>
<name>X1APL5_9ZZZZ</name>
<dbReference type="PANTHER" id="PTHR47406">
    <property type="entry name" value="COAGULATION FACTOR 5/8 TYPE, C-TERMINAL"/>
    <property type="match status" value="1"/>
</dbReference>
<dbReference type="PANTHER" id="PTHR47406:SF2">
    <property type="entry name" value="ALPHA GLUCURONIDASE N-TERMINAL DOMAIN-CONTAINING PROTEIN"/>
    <property type="match status" value="1"/>
</dbReference>
<comment type="caution">
    <text evidence="1">The sequence shown here is derived from an EMBL/GenBank/DDBJ whole genome shotgun (WGS) entry which is preliminary data.</text>
</comment>
<evidence type="ECO:0000313" key="1">
    <source>
        <dbReference type="EMBL" id="GAG61806.1"/>
    </source>
</evidence>
<accession>X1APL5</accession>
<dbReference type="InterPro" id="IPR032287">
    <property type="entry name" value="DUF4838"/>
</dbReference>
<feature type="non-terminal residue" evidence="1">
    <location>
        <position position="1"/>
    </location>
</feature>
<dbReference type="Pfam" id="PF16126">
    <property type="entry name" value="DUF4838"/>
    <property type="match status" value="1"/>
</dbReference>
<evidence type="ECO:0008006" key="2">
    <source>
        <dbReference type="Google" id="ProtNLM"/>
    </source>
</evidence>
<gene>
    <name evidence="1" type="ORF">S01H4_14463</name>
</gene>
<sequence length="457" mass="52580">SSKVSTIPQKKILKVGNLNVRYVPPLEYREAYWFDAFDGDWAVRNKCNGHAARVDAKRGGKHTYQGFVHTFFPLIRPQTYFKEHPEWFSEIDGKRKYERAQLCLTNEEMRKELVKNLKARLRSNPAATIASVSQNDWHGYCQCSKCAAIDKEEGSPAGSLLRFINSVAADIEKEFPQVAISTLAYQYTRKPPKYVKPRHNVIVRLCSIECSFSKPLSDERNKKFRDDIVGWSKICNRLYIWDYTTDFRHYVMPHPNLRVLGPNVKFFVEHNVKGIFEQGAYQSYGAEMAELRAWVLAKLLWEPTRDGQKLIDEFIEGYYGAAAPLIKAYLKVTHDAVEASGDRLGCFSQHTAKFLSFETLSKGWGHLKAAEEAVKNEPDLRFRVQVAQLPVMYVFMMRWDEMREKARAAGADWPIADSIKTAFAHFVKVAKKKNITRLNEWSQGYGALEEALKRAKK</sequence>
<dbReference type="EMBL" id="BART01006341">
    <property type="protein sequence ID" value="GAG61806.1"/>
    <property type="molecule type" value="Genomic_DNA"/>
</dbReference>
<dbReference type="AlphaFoldDB" id="X1APL5"/>
<protein>
    <recommendedName>
        <fullName evidence="2">DUF4838 domain-containing protein</fullName>
    </recommendedName>
</protein>
<reference evidence="1" key="1">
    <citation type="journal article" date="2014" name="Front. Microbiol.">
        <title>High frequency of phylogenetically diverse reductive dehalogenase-homologous genes in deep subseafloor sedimentary metagenomes.</title>
        <authorList>
            <person name="Kawai M."/>
            <person name="Futagami T."/>
            <person name="Toyoda A."/>
            <person name="Takaki Y."/>
            <person name="Nishi S."/>
            <person name="Hori S."/>
            <person name="Arai W."/>
            <person name="Tsubouchi T."/>
            <person name="Morono Y."/>
            <person name="Uchiyama I."/>
            <person name="Ito T."/>
            <person name="Fujiyama A."/>
            <person name="Inagaki F."/>
            <person name="Takami H."/>
        </authorList>
    </citation>
    <scope>NUCLEOTIDE SEQUENCE</scope>
    <source>
        <strain evidence="1">Expedition CK06-06</strain>
    </source>
</reference>